<comment type="caution">
    <text evidence="2">The sequence shown here is derived from an EMBL/GenBank/DDBJ whole genome shotgun (WGS) entry which is preliminary data.</text>
</comment>
<dbReference type="EMBL" id="BGZK01000108">
    <property type="protein sequence ID" value="GBP19415.1"/>
    <property type="molecule type" value="Genomic_DNA"/>
</dbReference>
<proteinExistence type="predicted"/>
<keyword evidence="3" id="KW-1185">Reference proteome</keyword>
<dbReference type="Proteomes" id="UP000299102">
    <property type="component" value="Unassembled WGS sequence"/>
</dbReference>
<organism evidence="2 3">
    <name type="scientific">Eumeta variegata</name>
    <name type="common">Bagworm moth</name>
    <name type="synonym">Eumeta japonica</name>
    <dbReference type="NCBI Taxonomy" id="151549"/>
    <lineage>
        <taxon>Eukaryota</taxon>
        <taxon>Metazoa</taxon>
        <taxon>Ecdysozoa</taxon>
        <taxon>Arthropoda</taxon>
        <taxon>Hexapoda</taxon>
        <taxon>Insecta</taxon>
        <taxon>Pterygota</taxon>
        <taxon>Neoptera</taxon>
        <taxon>Endopterygota</taxon>
        <taxon>Lepidoptera</taxon>
        <taxon>Glossata</taxon>
        <taxon>Ditrysia</taxon>
        <taxon>Tineoidea</taxon>
        <taxon>Psychidae</taxon>
        <taxon>Oiketicinae</taxon>
        <taxon>Eumeta</taxon>
    </lineage>
</organism>
<feature type="region of interest" description="Disordered" evidence="1">
    <location>
        <begin position="95"/>
        <end position="114"/>
    </location>
</feature>
<evidence type="ECO:0000256" key="1">
    <source>
        <dbReference type="SAM" id="MobiDB-lite"/>
    </source>
</evidence>
<dbReference type="AlphaFoldDB" id="A0A4C1TZC1"/>
<sequence length="264" mass="29538">MVLRSAKLCVFRLDIDPILLYSITTDGNAAGWKNAARWRLHDRHHVTAILPRQTSLNEGARRVSTRTGIVSHYVRLQIVVPEAFILGFRRAPRRPGKRHTPHMYRGKGSGGGGPLPREHGIRSLPSFAKLKLVSATFCERGAGEARQPTTTINSLTRQCVNSRQPLFGAYHCARGGSLRWEEITSSNVERVRAGGKRISFRRGHDNFASDFRCGGCKNGGRSLAICLFITRRDFIVAVPRMRRGLLCSRSEQTVLSRIQHEDEG</sequence>
<gene>
    <name evidence="2" type="ORF">EVAR_15763_1</name>
</gene>
<accession>A0A4C1TZC1</accession>
<evidence type="ECO:0000313" key="3">
    <source>
        <dbReference type="Proteomes" id="UP000299102"/>
    </source>
</evidence>
<feature type="compositionally biased region" description="Basic residues" evidence="1">
    <location>
        <begin position="95"/>
        <end position="105"/>
    </location>
</feature>
<name>A0A4C1TZC1_EUMVA</name>
<protein>
    <submittedName>
        <fullName evidence="2">Uncharacterized protein</fullName>
    </submittedName>
</protein>
<dbReference type="OrthoDB" id="10031887at2759"/>
<reference evidence="2 3" key="1">
    <citation type="journal article" date="2019" name="Commun. Biol.">
        <title>The bagworm genome reveals a unique fibroin gene that provides high tensile strength.</title>
        <authorList>
            <person name="Kono N."/>
            <person name="Nakamura H."/>
            <person name="Ohtoshi R."/>
            <person name="Tomita M."/>
            <person name="Numata K."/>
            <person name="Arakawa K."/>
        </authorList>
    </citation>
    <scope>NUCLEOTIDE SEQUENCE [LARGE SCALE GENOMIC DNA]</scope>
</reference>
<evidence type="ECO:0000313" key="2">
    <source>
        <dbReference type="EMBL" id="GBP19415.1"/>
    </source>
</evidence>